<feature type="domain" description="OmpA-like" evidence="6">
    <location>
        <begin position="540"/>
        <end position="697"/>
    </location>
</feature>
<evidence type="ECO:0000256" key="4">
    <source>
        <dbReference type="PROSITE-ProRule" id="PRU00473"/>
    </source>
</evidence>
<name>A0A4Q4KKC1_9FLAO</name>
<evidence type="ECO:0000256" key="5">
    <source>
        <dbReference type="SAM" id="SignalP"/>
    </source>
</evidence>
<keyword evidence="2 3" id="KW-0802">TPR repeat</keyword>
<dbReference type="Pfam" id="PF07719">
    <property type="entry name" value="TPR_2"/>
    <property type="match status" value="1"/>
</dbReference>
<dbReference type="PANTHER" id="PTHR30329">
    <property type="entry name" value="STATOR ELEMENT OF FLAGELLAR MOTOR COMPLEX"/>
    <property type="match status" value="1"/>
</dbReference>
<evidence type="ECO:0000256" key="3">
    <source>
        <dbReference type="PROSITE-ProRule" id="PRU00339"/>
    </source>
</evidence>
<feature type="signal peptide" evidence="5">
    <location>
        <begin position="1"/>
        <end position="18"/>
    </location>
</feature>
<dbReference type="SUPFAM" id="SSF82171">
    <property type="entry name" value="DPP6 N-terminal domain-like"/>
    <property type="match status" value="1"/>
</dbReference>
<dbReference type="PANTHER" id="PTHR30329:SF21">
    <property type="entry name" value="LIPOPROTEIN YIAD-RELATED"/>
    <property type="match status" value="1"/>
</dbReference>
<keyword evidence="4" id="KW-0472">Membrane</keyword>
<comment type="caution">
    <text evidence="7">The sequence shown here is derived from an EMBL/GenBank/DDBJ whole genome shotgun (WGS) entry which is preliminary data.</text>
</comment>
<dbReference type="Gene3D" id="1.25.40.10">
    <property type="entry name" value="Tetratricopeptide repeat domain"/>
    <property type="match status" value="1"/>
</dbReference>
<dbReference type="InterPro" id="IPR011990">
    <property type="entry name" value="TPR-like_helical_dom_sf"/>
</dbReference>
<dbReference type="RefSeq" id="WP_130093244.1">
    <property type="nucleotide sequence ID" value="NZ_SETE01000003.1"/>
</dbReference>
<dbReference type="Gene3D" id="3.30.1330.60">
    <property type="entry name" value="OmpA-like domain"/>
    <property type="match status" value="1"/>
</dbReference>
<evidence type="ECO:0000259" key="6">
    <source>
        <dbReference type="PROSITE" id="PS51123"/>
    </source>
</evidence>
<dbReference type="Proteomes" id="UP000293952">
    <property type="component" value="Unassembled WGS sequence"/>
</dbReference>
<dbReference type="InterPro" id="IPR036737">
    <property type="entry name" value="OmpA-like_sf"/>
</dbReference>
<dbReference type="SUPFAM" id="SSF103088">
    <property type="entry name" value="OmpA-like"/>
    <property type="match status" value="1"/>
</dbReference>
<keyword evidence="1" id="KW-0677">Repeat</keyword>
<dbReference type="CDD" id="cd07185">
    <property type="entry name" value="OmpA_C-like"/>
    <property type="match status" value="1"/>
</dbReference>
<dbReference type="GO" id="GO:0016020">
    <property type="term" value="C:membrane"/>
    <property type="evidence" value="ECO:0007669"/>
    <property type="project" value="UniProtKB-UniRule"/>
</dbReference>
<dbReference type="SUPFAM" id="SSF48452">
    <property type="entry name" value="TPR-like"/>
    <property type="match status" value="1"/>
</dbReference>
<dbReference type="Pfam" id="PF00691">
    <property type="entry name" value="OmpA"/>
    <property type="match status" value="1"/>
</dbReference>
<evidence type="ECO:0000256" key="2">
    <source>
        <dbReference type="ARBA" id="ARBA00022803"/>
    </source>
</evidence>
<dbReference type="EMBL" id="SETE01000003">
    <property type="protein sequence ID" value="RYM33803.1"/>
    <property type="molecule type" value="Genomic_DNA"/>
</dbReference>
<proteinExistence type="predicted"/>
<dbReference type="PROSITE" id="PS51123">
    <property type="entry name" value="OMPA_2"/>
    <property type="match status" value="1"/>
</dbReference>
<sequence>MKNYLLLISIFISALAFAQPAAVHRADAAFESGKYFEAADLAVKAYERISPKNAKALAMKSELAYKAAYSFEKAYLLDKSIDWYQRAIDLKHFEQNPYVYFRLGSAYKLKGEYDKARTSYENFLKLVPGDKQTLNALASLEDAEVMKDNRTRYTVKSELKINTEGLEMAPIISNRRGTAIAFASTRQSSVASGKDPITGEGYFNIWEAELDRSGNWSEPKLFEADSLNTEFNEGTIAMDGRFRTIYFTRCPSEFKKNFGCQIWSAEKKGRGFGVPSKVVLGVNDSISVGHPLPNEDGSVLIFASDMPGGEGGRDLWYSEYKRRENSWTTPINLGPEINTSGDELFPTFALNGDLLFASDGHKGLGGLDIYVAAKEEGMKFGKPENMGTPINSDANDYHMTEVSKKFGYFTSNRKGSKGTRSLPDVWSYELPPNIFDLKVIVAEIGGSSRVNGAIVEVTEIPEEVEEGQDKPEPVVFKGTTNASGEIFWDKQPDGNRFINEEKDYSIKVLPLEGYHASDNVEEFSTVGLAYDQNFILEMSILPKTPIVLPEVRYALGSDKLQMIEGEINSKDSLNYVFEMLKEYPGMVLRLVSHSDARGGAASNAALAKRRAQACVNYLVKEKGVDPARLVPVGKGESTPRIVYSQDGKYYANKPSGEFAAVELTETYINQFKSSNKELFEQLHQFNRRTEGEVMRMDYSTEKEVEENIEDPEGE</sequence>
<dbReference type="Pfam" id="PF07676">
    <property type="entry name" value="PD40"/>
    <property type="match status" value="1"/>
</dbReference>
<feature type="chain" id="PRO_5020531150" evidence="5">
    <location>
        <begin position="19"/>
        <end position="714"/>
    </location>
</feature>
<dbReference type="InterPro" id="IPR050330">
    <property type="entry name" value="Bact_OuterMem_StrucFunc"/>
</dbReference>
<evidence type="ECO:0000313" key="8">
    <source>
        <dbReference type="Proteomes" id="UP000293952"/>
    </source>
</evidence>
<dbReference type="InterPro" id="IPR019734">
    <property type="entry name" value="TPR_rpt"/>
</dbReference>
<evidence type="ECO:0000313" key="7">
    <source>
        <dbReference type="EMBL" id="RYM33803.1"/>
    </source>
</evidence>
<dbReference type="InterPro" id="IPR011659">
    <property type="entry name" value="WD40"/>
</dbReference>
<dbReference type="InterPro" id="IPR006665">
    <property type="entry name" value="OmpA-like"/>
</dbReference>
<keyword evidence="5" id="KW-0732">Signal</keyword>
<reference evidence="7 8" key="1">
    <citation type="submission" date="2019-02" db="EMBL/GenBank/DDBJ databases">
        <title>Genome sequence of the sea-ice species Brumimicrobium glaciale.</title>
        <authorList>
            <person name="Bowman J.P."/>
        </authorList>
    </citation>
    <scope>NUCLEOTIDE SEQUENCE [LARGE SCALE GENOMIC DNA]</scope>
    <source>
        <strain evidence="7 8">IC156</strain>
    </source>
</reference>
<keyword evidence="8" id="KW-1185">Reference proteome</keyword>
<dbReference type="OrthoDB" id="9809364at2"/>
<protein>
    <submittedName>
        <fullName evidence="7">Tetratricopeptide repeat protein</fullName>
    </submittedName>
</protein>
<dbReference type="PROSITE" id="PS50005">
    <property type="entry name" value="TPR"/>
    <property type="match status" value="1"/>
</dbReference>
<dbReference type="AlphaFoldDB" id="A0A4Q4KKC1"/>
<gene>
    <name evidence="7" type="ORF">ERX46_07490</name>
</gene>
<organism evidence="7 8">
    <name type="scientific">Brumimicrobium glaciale</name>
    <dbReference type="NCBI Taxonomy" id="200475"/>
    <lineage>
        <taxon>Bacteria</taxon>
        <taxon>Pseudomonadati</taxon>
        <taxon>Bacteroidota</taxon>
        <taxon>Flavobacteriia</taxon>
        <taxon>Flavobacteriales</taxon>
        <taxon>Crocinitomicaceae</taxon>
        <taxon>Brumimicrobium</taxon>
    </lineage>
</organism>
<dbReference type="InterPro" id="IPR013105">
    <property type="entry name" value="TPR_2"/>
</dbReference>
<dbReference type="SMART" id="SM00028">
    <property type="entry name" value="TPR"/>
    <property type="match status" value="2"/>
</dbReference>
<accession>A0A4Q4KKC1</accession>
<evidence type="ECO:0000256" key="1">
    <source>
        <dbReference type="ARBA" id="ARBA00022737"/>
    </source>
</evidence>
<feature type="repeat" description="TPR" evidence="3">
    <location>
        <begin position="97"/>
        <end position="130"/>
    </location>
</feature>